<keyword evidence="9" id="KW-1185">Reference proteome</keyword>
<evidence type="ECO:0000256" key="2">
    <source>
        <dbReference type="ARBA" id="ARBA00006275"/>
    </source>
</evidence>
<dbReference type="Pfam" id="PF07980">
    <property type="entry name" value="SusD_RagB"/>
    <property type="match status" value="1"/>
</dbReference>
<protein>
    <submittedName>
        <fullName evidence="8">Carbohydrate-binding protein SusD</fullName>
    </submittedName>
</protein>
<dbReference type="InterPro" id="IPR012944">
    <property type="entry name" value="SusD_RagB_dom"/>
</dbReference>
<comment type="similarity">
    <text evidence="2">Belongs to the SusD family.</text>
</comment>
<dbReference type="RefSeq" id="WP_068402416.1">
    <property type="nucleotide sequence ID" value="NZ_CP014504.1"/>
</dbReference>
<comment type="subcellular location">
    <subcellularLocation>
        <location evidence="1">Cell outer membrane</location>
    </subcellularLocation>
</comment>
<evidence type="ECO:0000256" key="4">
    <source>
        <dbReference type="ARBA" id="ARBA00023136"/>
    </source>
</evidence>
<accession>A0A127VEW5</accession>
<dbReference type="Pfam" id="PF14322">
    <property type="entry name" value="SusD-like_3"/>
    <property type="match status" value="1"/>
</dbReference>
<dbReference type="Proteomes" id="UP000071561">
    <property type="component" value="Chromosome"/>
</dbReference>
<keyword evidence="3" id="KW-0732">Signal</keyword>
<reference evidence="8 9" key="1">
    <citation type="submission" date="2016-03" db="EMBL/GenBank/DDBJ databases">
        <title>Complete genome sequence of Pedobacter cryoconitis PAMC 27485.</title>
        <authorList>
            <person name="Lee J."/>
            <person name="Kim O.-S."/>
        </authorList>
    </citation>
    <scope>NUCLEOTIDE SEQUENCE [LARGE SCALE GENOMIC DNA]</scope>
    <source>
        <strain evidence="8 9">PAMC 27485</strain>
    </source>
</reference>
<gene>
    <name evidence="8" type="ORF">AY601_2999</name>
</gene>
<evidence type="ECO:0000256" key="1">
    <source>
        <dbReference type="ARBA" id="ARBA00004442"/>
    </source>
</evidence>
<dbReference type="InterPro" id="IPR011990">
    <property type="entry name" value="TPR-like_helical_dom_sf"/>
</dbReference>
<evidence type="ECO:0000259" key="6">
    <source>
        <dbReference type="Pfam" id="PF07980"/>
    </source>
</evidence>
<sequence>MRIFNKTSFVIAVLAMLMIDSGCKKVLNESPRAGLYPNYFGTPGGVQAAVTGVYNDLRGAFSGEGLVFYYNGTDENISGGSAGTIAPILNSYNGINSSNTPDIMGLYVDINTLNGVLQYASSITDVTARTQYVAQAKFLRGFIYFYLVQTYGGLTATQKSGIPLHTTFITQASSEDKPAQLTEIYDLIIQDFTEAVAALPNTITSSNPFSAGGVGKTATVAVANAFLAKAYLTRGYTEAKHADDFQKAADLTAALINNKGTYGLNLWQNYNDVHKPVNDYGKENMFNIDYGISDPQYSGYVQQGSGGYGINQLYVLQRFNYVGPGVDNVAGIDAVPQKLSTKSGMLRDVYNGRPYTRLAPNVPYTMNVAFKDQVHDTRYDATFQTFWICNTNVAAGTTSTGGVKGKLIPASNVSLSAFQRPIDGDTAILMPSTDVTMARRDAFKGLIVTPKQFNNTIFPTVKKFDDPARTGILDFSSRPIVLMRFSEVYLMNAEANYMLGNISAAATSLNVLRQRAAYRTPADAQTVAKNQFRVTEETMSSANASNAAAMALTSEQLSQLSIPNNTNSGGSLNGMDLILEEYSRELYGDPRRWYDLVRTKQLVRRVKMYNAIGAPNVQDFHARRPIPQTLIDAVLSGPKYPQNNGYQ</sequence>
<dbReference type="KEGG" id="pcm:AY601_2999"/>
<evidence type="ECO:0000313" key="8">
    <source>
        <dbReference type="EMBL" id="AMP99873.1"/>
    </source>
</evidence>
<feature type="domain" description="RagB/SusD" evidence="6">
    <location>
        <begin position="451"/>
        <end position="646"/>
    </location>
</feature>
<keyword evidence="5" id="KW-0998">Cell outer membrane</keyword>
<organism evidence="8 9">
    <name type="scientific">Pedobacter cryoconitis</name>
    <dbReference type="NCBI Taxonomy" id="188932"/>
    <lineage>
        <taxon>Bacteria</taxon>
        <taxon>Pseudomonadati</taxon>
        <taxon>Bacteroidota</taxon>
        <taxon>Sphingobacteriia</taxon>
        <taxon>Sphingobacteriales</taxon>
        <taxon>Sphingobacteriaceae</taxon>
        <taxon>Pedobacter</taxon>
    </lineage>
</organism>
<dbReference type="SUPFAM" id="SSF48452">
    <property type="entry name" value="TPR-like"/>
    <property type="match status" value="1"/>
</dbReference>
<evidence type="ECO:0000259" key="7">
    <source>
        <dbReference type="Pfam" id="PF14322"/>
    </source>
</evidence>
<dbReference type="EMBL" id="CP014504">
    <property type="protein sequence ID" value="AMP99873.1"/>
    <property type="molecule type" value="Genomic_DNA"/>
</dbReference>
<keyword evidence="4" id="KW-0472">Membrane</keyword>
<name>A0A127VEW5_9SPHI</name>
<evidence type="ECO:0000313" key="9">
    <source>
        <dbReference type="Proteomes" id="UP000071561"/>
    </source>
</evidence>
<feature type="domain" description="SusD-like N-terminal" evidence="7">
    <location>
        <begin position="92"/>
        <end position="232"/>
    </location>
</feature>
<dbReference type="InterPro" id="IPR033985">
    <property type="entry name" value="SusD-like_N"/>
</dbReference>
<proteinExistence type="inferred from homology"/>
<dbReference type="Gene3D" id="1.25.40.390">
    <property type="match status" value="1"/>
</dbReference>
<evidence type="ECO:0000256" key="3">
    <source>
        <dbReference type="ARBA" id="ARBA00022729"/>
    </source>
</evidence>
<evidence type="ECO:0000256" key="5">
    <source>
        <dbReference type="ARBA" id="ARBA00023237"/>
    </source>
</evidence>
<dbReference type="AlphaFoldDB" id="A0A127VEW5"/>
<dbReference type="GO" id="GO:0009279">
    <property type="term" value="C:cell outer membrane"/>
    <property type="evidence" value="ECO:0007669"/>
    <property type="project" value="UniProtKB-SubCell"/>
</dbReference>
<dbReference type="OrthoDB" id="5694214at2"/>
<dbReference type="PATRIC" id="fig|188932.3.peg.3129"/>